<dbReference type="RefSeq" id="WP_109326217.1">
    <property type="nucleotide sequence ID" value="NZ_CP029353.1"/>
</dbReference>
<gene>
    <name evidence="10" type="ORF">DEW08_08505</name>
</gene>
<dbReference type="CDD" id="cd03257">
    <property type="entry name" value="ABC_NikE_OppD_transporters"/>
    <property type="match status" value="1"/>
</dbReference>
<dbReference type="EMBL" id="CP029353">
    <property type="protein sequence ID" value="AWK86279.1"/>
    <property type="molecule type" value="Genomic_DNA"/>
</dbReference>
<comment type="subcellular location">
    <subcellularLocation>
        <location evidence="1">Cell inner membrane</location>
        <topology evidence="1">Peripheral membrane protein</topology>
    </subcellularLocation>
</comment>
<proteinExistence type="inferred from homology"/>
<name>A0A2S2CPA4_9PROT</name>
<keyword evidence="11" id="KW-1185">Reference proteome</keyword>
<dbReference type="PANTHER" id="PTHR43297:SF2">
    <property type="entry name" value="DIPEPTIDE TRANSPORT ATP-BINDING PROTEIN DPPD"/>
    <property type="match status" value="1"/>
</dbReference>
<evidence type="ECO:0000256" key="4">
    <source>
        <dbReference type="ARBA" id="ARBA00022475"/>
    </source>
</evidence>
<dbReference type="GO" id="GO:0016887">
    <property type="term" value="F:ATP hydrolysis activity"/>
    <property type="evidence" value="ECO:0007669"/>
    <property type="project" value="InterPro"/>
</dbReference>
<dbReference type="InterPro" id="IPR003593">
    <property type="entry name" value="AAA+_ATPase"/>
</dbReference>
<keyword evidence="6 10" id="KW-0067">ATP-binding</keyword>
<feature type="region of interest" description="Disordered" evidence="8">
    <location>
        <begin position="1"/>
        <end position="24"/>
    </location>
</feature>
<sequence>MSDISPTSPPAGLSSGPGAEPPEPLLEVRNLRVSFPTRTGVTQAVRGVSFTVGREKLGIVGESGSGKSMTGRSILRLVPRPGQVTADRLSFLGEDLLTASEKRLRDIRGRRVSMVMQDPKFSLNPVMTVGRQIAEAYRVHSDADAAEAKRRTLEMLEAVRIRDPERVWGLYPHEVSGGMGQRIMIAMMLIPNPDLLIADEPTSALDVTVQMQVLAILDDLCSSRGMGMVFISHDLNLVASFCDRVLIMYAGRVVESCRASELHMAQHPYTRGLLASLPRLDDDRTELPVLTRDPSWAEEDR</sequence>
<keyword evidence="3" id="KW-0813">Transport</keyword>
<evidence type="ECO:0000256" key="1">
    <source>
        <dbReference type="ARBA" id="ARBA00004417"/>
    </source>
</evidence>
<dbReference type="PANTHER" id="PTHR43297">
    <property type="entry name" value="OLIGOPEPTIDE TRANSPORT ATP-BINDING PROTEIN APPD"/>
    <property type="match status" value="1"/>
</dbReference>
<dbReference type="FunFam" id="3.40.50.300:FF:000016">
    <property type="entry name" value="Oligopeptide ABC transporter ATP-binding component"/>
    <property type="match status" value="1"/>
</dbReference>
<feature type="domain" description="ABC transporter" evidence="9">
    <location>
        <begin position="26"/>
        <end position="275"/>
    </location>
</feature>
<evidence type="ECO:0000256" key="2">
    <source>
        <dbReference type="ARBA" id="ARBA00005417"/>
    </source>
</evidence>
<dbReference type="AlphaFoldDB" id="A0A2S2CPA4"/>
<evidence type="ECO:0000256" key="7">
    <source>
        <dbReference type="ARBA" id="ARBA00023136"/>
    </source>
</evidence>
<evidence type="ECO:0000313" key="10">
    <source>
        <dbReference type="EMBL" id="AWK86279.1"/>
    </source>
</evidence>
<dbReference type="PROSITE" id="PS50893">
    <property type="entry name" value="ABC_TRANSPORTER_2"/>
    <property type="match status" value="1"/>
</dbReference>
<dbReference type="KEGG" id="azz:DEW08_08505"/>
<evidence type="ECO:0000256" key="8">
    <source>
        <dbReference type="SAM" id="MobiDB-lite"/>
    </source>
</evidence>
<evidence type="ECO:0000256" key="3">
    <source>
        <dbReference type="ARBA" id="ARBA00022448"/>
    </source>
</evidence>
<dbReference type="SMART" id="SM00382">
    <property type="entry name" value="AAA"/>
    <property type="match status" value="1"/>
</dbReference>
<dbReference type="InterPro" id="IPR003439">
    <property type="entry name" value="ABC_transporter-like_ATP-bd"/>
</dbReference>
<dbReference type="InterPro" id="IPR050388">
    <property type="entry name" value="ABC_Ni/Peptide_Import"/>
</dbReference>
<dbReference type="GO" id="GO:0005886">
    <property type="term" value="C:plasma membrane"/>
    <property type="evidence" value="ECO:0007669"/>
    <property type="project" value="UniProtKB-SubCell"/>
</dbReference>
<evidence type="ECO:0000259" key="9">
    <source>
        <dbReference type="PROSITE" id="PS50893"/>
    </source>
</evidence>
<protein>
    <submittedName>
        <fullName evidence="10">Peptide ABC transporter ATP-binding protein</fullName>
    </submittedName>
</protein>
<dbReference type="GO" id="GO:0055085">
    <property type="term" value="P:transmembrane transport"/>
    <property type="evidence" value="ECO:0007669"/>
    <property type="project" value="UniProtKB-ARBA"/>
</dbReference>
<comment type="similarity">
    <text evidence="2">Belongs to the ABC transporter superfamily.</text>
</comment>
<dbReference type="OrthoDB" id="37801at2"/>
<evidence type="ECO:0000256" key="6">
    <source>
        <dbReference type="ARBA" id="ARBA00022840"/>
    </source>
</evidence>
<keyword evidence="5" id="KW-0547">Nucleotide-binding</keyword>
<accession>A0A2S2CPA4</accession>
<evidence type="ECO:0000256" key="5">
    <source>
        <dbReference type="ARBA" id="ARBA00022741"/>
    </source>
</evidence>
<evidence type="ECO:0000313" key="11">
    <source>
        <dbReference type="Proteomes" id="UP000245629"/>
    </source>
</evidence>
<reference evidence="11" key="1">
    <citation type="submission" date="2018-05" db="EMBL/GenBank/DDBJ databases">
        <title>Azospirillum thermophila sp. nov., a novel isolated from hot spring.</title>
        <authorList>
            <person name="Zhao Z."/>
        </authorList>
    </citation>
    <scope>NUCLEOTIDE SEQUENCE [LARGE SCALE GENOMIC DNA]</scope>
    <source>
        <strain evidence="11">CFH 70021</strain>
    </source>
</reference>
<dbReference type="SUPFAM" id="SSF52540">
    <property type="entry name" value="P-loop containing nucleoside triphosphate hydrolases"/>
    <property type="match status" value="1"/>
</dbReference>
<dbReference type="Pfam" id="PF00005">
    <property type="entry name" value="ABC_tran"/>
    <property type="match status" value="1"/>
</dbReference>
<dbReference type="Gene3D" id="3.40.50.300">
    <property type="entry name" value="P-loop containing nucleotide triphosphate hydrolases"/>
    <property type="match status" value="1"/>
</dbReference>
<dbReference type="Proteomes" id="UP000245629">
    <property type="component" value="Chromosome 2"/>
</dbReference>
<keyword evidence="7" id="KW-0472">Membrane</keyword>
<dbReference type="InterPro" id="IPR027417">
    <property type="entry name" value="P-loop_NTPase"/>
</dbReference>
<dbReference type="GO" id="GO:0005524">
    <property type="term" value="F:ATP binding"/>
    <property type="evidence" value="ECO:0007669"/>
    <property type="project" value="UniProtKB-KW"/>
</dbReference>
<keyword evidence="4" id="KW-1003">Cell membrane</keyword>
<organism evidence="10 11">
    <name type="scientific">Azospirillum thermophilum</name>
    <dbReference type="NCBI Taxonomy" id="2202148"/>
    <lineage>
        <taxon>Bacteria</taxon>
        <taxon>Pseudomonadati</taxon>
        <taxon>Pseudomonadota</taxon>
        <taxon>Alphaproteobacteria</taxon>
        <taxon>Rhodospirillales</taxon>
        <taxon>Azospirillaceae</taxon>
        <taxon>Azospirillum</taxon>
    </lineage>
</organism>